<sequence>MDSIAHCMVERSSHEQELKMTLKRLNESQKKRLIKIQKVLPAESSSTDTPLEQVQNNDENNVFANERQHSEKNYAEM</sequence>
<reference evidence="2" key="1">
    <citation type="journal article" date="2022" name="Int. J. Mol. Sci.">
        <title>Draft Genome of Tanacetum Coccineum: Genomic Comparison of Closely Related Tanacetum-Family Plants.</title>
        <authorList>
            <person name="Yamashiro T."/>
            <person name="Shiraishi A."/>
            <person name="Nakayama K."/>
            <person name="Satake H."/>
        </authorList>
    </citation>
    <scope>NUCLEOTIDE SEQUENCE</scope>
</reference>
<feature type="compositionally biased region" description="Polar residues" evidence="1">
    <location>
        <begin position="43"/>
        <end position="63"/>
    </location>
</feature>
<keyword evidence="3" id="KW-1185">Reference proteome</keyword>
<organism evidence="2 3">
    <name type="scientific">Tanacetum coccineum</name>
    <dbReference type="NCBI Taxonomy" id="301880"/>
    <lineage>
        <taxon>Eukaryota</taxon>
        <taxon>Viridiplantae</taxon>
        <taxon>Streptophyta</taxon>
        <taxon>Embryophyta</taxon>
        <taxon>Tracheophyta</taxon>
        <taxon>Spermatophyta</taxon>
        <taxon>Magnoliopsida</taxon>
        <taxon>eudicotyledons</taxon>
        <taxon>Gunneridae</taxon>
        <taxon>Pentapetalae</taxon>
        <taxon>asterids</taxon>
        <taxon>campanulids</taxon>
        <taxon>Asterales</taxon>
        <taxon>Asteraceae</taxon>
        <taxon>Asteroideae</taxon>
        <taxon>Anthemideae</taxon>
        <taxon>Anthemidinae</taxon>
        <taxon>Tanacetum</taxon>
    </lineage>
</organism>
<protein>
    <submittedName>
        <fullName evidence="2">Uncharacterized protein</fullName>
    </submittedName>
</protein>
<evidence type="ECO:0000256" key="1">
    <source>
        <dbReference type="SAM" id="MobiDB-lite"/>
    </source>
</evidence>
<evidence type="ECO:0000313" key="2">
    <source>
        <dbReference type="EMBL" id="GJS87812.1"/>
    </source>
</evidence>
<name>A0ABQ4ZDA5_9ASTR</name>
<accession>A0ABQ4ZDA5</accession>
<comment type="caution">
    <text evidence="2">The sequence shown here is derived from an EMBL/GenBank/DDBJ whole genome shotgun (WGS) entry which is preliminary data.</text>
</comment>
<gene>
    <name evidence="2" type="ORF">Tco_0770448</name>
</gene>
<feature type="compositionally biased region" description="Basic and acidic residues" evidence="1">
    <location>
        <begin position="66"/>
        <end position="77"/>
    </location>
</feature>
<reference evidence="2" key="2">
    <citation type="submission" date="2022-01" db="EMBL/GenBank/DDBJ databases">
        <authorList>
            <person name="Yamashiro T."/>
            <person name="Shiraishi A."/>
            <person name="Satake H."/>
            <person name="Nakayama K."/>
        </authorList>
    </citation>
    <scope>NUCLEOTIDE SEQUENCE</scope>
</reference>
<proteinExistence type="predicted"/>
<feature type="region of interest" description="Disordered" evidence="1">
    <location>
        <begin position="41"/>
        <end position="77"/>
    </location>
</feature>
<dbReference type="Proteomes" id="UP001151760">
    <property type="component" value="Unassembled WGS sequence"/>
</dbReference>
<dbReference type="EMBL" id="BQNB010011227">
    <property type="protein sequence ID" value="GJS87812.1"/>
    <property type="molecule type" value="Genomic_DNA"/>
</dbReference>
<evidence type="ECO:0000313" key="3">
    <source>
        <dbReference type="Proteomes" id="UP001151760"/>
    </source>
</evidence>